<accession>A0A0J7KKE4</accession>
<dbReference type="PaxDb" id="67767-A0A0J7KKE4"/>
<reference evidence="1 2" key="1">
    <citation type="submission" date="2015-04" db="EMBL/GenBank/DDBJ databases">
        <title>Lasius niger genome sequencing.</title>
        <authorList>
            <person name="Konorov E.A."/>
            <person name="Nikitin M.A."/>
            <person name="Kirill M.V."/>
            <person name="Chang P."/>
        </authorList>
    </citation>
    <scope>NUCLEOTIDE SEQUENCE [LARGE SCALE GENOMIC DNA]</scope>
    <source>
        <tissue evidence="1">Whole</tissue>
    </source>
</reference>
<organism evidence="1 2">
    <name type="scientific">Lasius niger</name>
    <name type="common">Black garden ant</name>
    <dbReference type="NCBI Taxonomy" id="67767"/>
    <lineage>
        <taxon>Eukaryota</taxon>
        <taxon>Metazoa</taxon>
        <taxon>Ecdysozoa</taxon>
        <taxon>Arthropoda</taxon>
        <taxon>Hexapoda</taxon>
        <taxon>Insecta</taxon>
        <taxon>Pterygota</taxon>
        <taxon>Neoptera</taxon>
        <taxon>Endopterygota</taxon>
        <taxon>Hymenoptera</taxon>
        <taxon>Apocrita</taxon>
        <taxon>Aculeata</taxon>
        <taxon>Formicoidea</taxon>
        <taxon>Formicidae</taxon>
        <taxon>Formicinae</taxon>
        <taxon>Lasius</taxon>
        <taxon>Lasius</taxon>
    </lineage>
</organism>
<sequence>MKMFKALVNSVALYGAEVWGWYRDERMDRIQRKNTVKWILGLERVTPNHILEEECKLINISLRSTKRAVRYEEKARISDKKIIKDCMMKMDKRIGEGEVSKWGRKRRDAGMGRNK</sequence>
<dbReference type="OrthoDB" id="6751474at2759"/>
<evidence type="ECO:0000313" key="1">
    <source>
        <dbReference type="EMBL" id="KMQ90762.1"/>
    </source>
</evidence>
<name>A0A0J7KKE4_LASNI</name>
<keyword evidence="2" id="KW-1185">Reference proteome</keyword>
<dbReference type="Proteomes" id="UP000036403">
    <property type="component" value="Unassembled WGS sequence"/>
</dbReference>
<proteinExistence type="predicted"/>
<dbReference type="EMBL" id="LBMM01006256">
    <property type="protein sequence ID" value="KMQ90762.1"/>
    <property type="molecule type" value="Genomic_DNA"/>
</dbReference>
<evidence type="ECO:0000313" key="2">
    <source>
        <dbReference type="Proteomes" id="UP000036403"/>
    </source>
</evidence>
<protein>
    <submittedName>
        <fullName evidence="1">Abl interactor 2-like protein</fullName>
    </submittedName>
</protein>
<comment type="caution">
    <text evidence="1">The sequence shown here is derived from an EMBL/GenBank/DDBJ whole genome shotgun (WGS) entry which is preliminary data.</text>
</comment>
<dbReference type="STRING" id="67767.A0A0J7KKE4"/>
<dbReference type="AlphaFoldDB" id="A0A0J7KKE4"/>
<gene>
    <name evidence="1" type="ORF">RF55_9446</name>
</gene>